<dbReference type="STRING" id="51670.SAMN04488557_2650"/>
<evidence type="ECO:0000313" key="3">
    <source>
        <dbReference type="Proteomes" id="UP000199423"/>
    </source>
</evidence>
<keyword evidence="3" id="KW-1185">Reference proteome</keyword>
<dbReference type="AlphaFoldDB" id="A0A1I7NQ02"/>
<dbReference type="Proteomes" id="UP000199423">
    <property type="component" value="Unassembled WGS sequence"/>
</dbReference>
<proteinExistence type="predicted"/>
<evidence type="ECO:0000256" key="1">
    <source>
        <dbReference type="SAM" id="MobiDB-lite"/>
    </source>
</evidence>
<accession>A0A1I7NQ02</accession>
<reference evidence="3" key="1">
    <citation type="submission" date="2016-10" db="EMBL/GenBank/DDBJ databases">
        <authorList>
            <person name="Varghese N."/>
            <person name="Submissions S."/>
        </authorList>
    </citation>
    <scope>NUCLEOTIDE SEQUENCE [LARGE SCALE GENOMIC DNA]</scope>
    <source>
        <strain evidence="3">DSM 1565</strain>
    </source>
</reference>
<gene>
    <name evidence="2" type="ORF">SAMN04488557_2650</name>
</gene>
<sequence length="137" mass="14949">MRSMSVLAARAEQTRHPRIAEACLATFVGMTVGRDVPGSCRDFPLVIPAEAQRRAGTQGHKRDGSRVSQDGLARDDNFACRGTRRSPLIPSSRRNKCAGGRLAERESPAPQMTTTLAARSRNAASHHARHFVSSGWR</sequence>
<organism evidence="2 3">
    <name type="scientific">Hyphomicrobium facile</name>
    <dbReference type="NCBI Taxonomy" id="51670"/>
    <lineage>
        <taxon>Bacteria</taxon>
        <taxon>Pseudomonadati</taxon>
        <taxon>Pseudomonadota</taxon>
        <taxon>Alphaproteobacteria</taxon>
        <taxon>Hyphomicrobiales</taxon>
        <taxon>Hyphomicrobiaceae</taxon>
        <taxon>Hyphomicrobium</taxon>
    </lineage>
</organism>
<evidence type="ECO:0000313" key="2">
    <source>
        <dbReference type="EMBL" id="SFV36668.1"/>
    </source>
</evidence>
<feature type="region of interest" description="Disordered" evidence="1">
    <location>
        <begin position="51"/>
        <end position="111"/>
    </location>
</feature>
<protein>
    <submittedName>
        <fullName evidence="2">Uncharacterized protein</fullName>
    </submittedName>
</protein>
<dbReference type="EMBL" id="FPCH01000003">
    <property type="protein sequence ID" value="SFV36668.1"/>
    <property type="molecule type" value="Genomic_DNA"/>
</dbReference>
<name>A0A1I7NQ02_9HYPH</name>